<sequence>MAYFVKSPDFRPTSLRGLRSGDKDQYQVQIHPDHSHGPAAHGGFVIALLWKSACTYFQTTLAAHGQHDQVAVHVEFLRPPTVGHATVQVKDAAKSVQLRTSRVTIPTGFKIDPPIPPGNFKDALAHKDPILVLFHVPYREYAINKALSTVHILIQRRACEDKSIMQGWVSRSATEEKWTNEELGIFSIQSIANRAVEVADRGESKKHWQWGGDRWYTTVNMTIDVKQAVPPEGVKWLFTRQKTIDVIDGRLSVRGEVWDEQESLVALVQSSWLMVENSRAVISKARKENVASNSKI</sequence>
<evidence type="ECO:0000313" key="1">
    <source>
        <dbReference type="EMBL" id="KAK3707902.1"/>
    </source>
</evidence>
<protein>
    <submittedName>
        <fullName evidence="1">Uncharacterized protein</fullName>
    </submittedName>
</protein>
<gene>
    <name evidence="1" type="ORF">LTR37_011754</name>
</gene>
<accession>A0ACC3N3W5</accession>
<dbReference type="Proteomes" id="UP001281147">
    <property type="component" value="Unassembled WGS sequence"/>
</dbReference>
<organism evidence="1 2">
    <name type="scientific">Vermiconidia calcicola</name>
    <dbReference type="NCBI Taxonomy" id="1690605"/>
    <lineage>
        <taxon>Eukaryota</taxon>
        <taxon>Fungi</taxon>
        <taxon>Dikarya</taxon>
        <taxon>Ascomycota</taxon>
        <taxon>Pezizomycotina</taxon>
        <taxon>Dothideomycetes</taxon>
        <taxon>Dothideomycetidae</taxon>
        <taxon>Mycosphaerellales</taxon>
        <taxon>Extremaceae</taxon>
        <taxon>Vermiconidia</taxon>
    </lineage>
</organism>
<dbReference type="EMBL" id="JAUTXU010000105">
    <property type="protein sequence ID" value="KAK3707902.1"/>
    <property type="molecule type" value="Genomic_DNA"/>
</dbReference>
<keyword evidence="2" id="KW-1185">Reference proteome</keyword>
<evidence type="ECO:0000313" key="2">
    <source>
        <dbReference type="Proteomes" id="UP001281147"/>
    </source>
</evidence>
<name>A0ACC3N3W5_9PEZI</name>
<reference evidence="1" key="1">
    <citation type="submission" date="2023-07" db="EMBL/GenBank/DDBJ databases">
        <title>Black Yeasts Isolated from many extreme environments.</title>
        <authorList>
            <person name="Coleine C."/>
            <person name="Stajich J.E."/>
            <person name="Selbmann L."/>
        </authorList>
    </citation>
    <scope>NUCLEOTIDE SEQUENCE</scope>
    <source>
        <strain evidence="1">CCFEE 5714</strain>
    </source>
</reference>
<comment type="caution">
    <text evidence="1">The sequence shown here is derived from an EMBL/GenBank/DDBJ whole genome shotgun (WGS) entry which is preliminary data.</text>
</comment>
<proteinExistence type="predicted"/>